<dbReference type="AlphaFoldDB" id="A0A0F7TLD0"/>
<protein>
    <submittedName>
        <fullName evidence="2">Uncharacterized protein</fullName>
    </submittedName>
</protein>
<reference evidence="3" key="1">
    <citation type="journal article" date="2015" name="Genome Announc.">
        <title>Draft genome sequence of the fungus Penicillium brasilianum MG11.</title>
        <authorList>
            <person name="Horn F."/>
            <person name="Linde J."/>
            <person name="Mattern D.J."/>
            <person name="Walther G."/>
            <person name="Guthke R."/>
            <person name="Brakhage A.A."/>
            <person name="Valiante V."/>
        </authorList>
    </citation>
    <scope>NUCLEOTIDE SEQUENCE [LARGE SCALE GENOMIC DNA]</scope>
    <source>
        <strain evidence="3">MG11</strain>
    </source>
</reference>
<dbReference type="EMBL" id="CDHK01000002">
    <property type="protein sequence ID" value="CEJ56251.1"/>
    <property type="molecule type" value="Genomic_DNA"/>
</dbReference>
<feature type="compositionally biased region" description="Basic and acidic residues" evidence="1">
    <location>
        <begin position="281"/>
        <end position="294"/>
    </location>
</feature>
<keyword evidence="3" id="KW-1185">Reference proteome</keyword>
<gene>
    <name evidence="2" type="ORF">PMG11_02468</name>
</gene>
<feature type="region of interest" description="Disordered" evidence="1">
    <location>
        <begin position="274"/>
        <end position="294"/>
    </location>
</feature>
<evidence type="ECO:0000256" key="1">
    <source>
        <dbReference type="SAM" id="MobiDB-lite"/>
    </source>
</evidence>
<organism evidence="2 3">
    <name type="scientific">Penicillium brasilianum</name>
    <dbReference type="NCBI Taxonomy" id="104259"/>
    <lineage>
        <taxon>Eukaryota</taxon>
        <taxon>Fungi</taxon>
        <taxon>Dikarya</taxon>
        <taxon>Ascomycota</taxon>
        <taxon>Pezizomycotina</taxon>
        <taxon>Eurotiomycetes</taxon>
        <taxon>Eurotiomycetidae</taxon>
        <taxon>Eurotiales</taxon>
        <taxon>Aspergillaceae</taxon>
        <taxon>Penicillium</taxon>
    </lineage>
</organism>
<name>A0A0F7TLD0_PENBI</name>
<sequence length="355" mass="38861">MGQQQVDIIYQDEQTMASAPSVYTAEPAYPILAHSLLTKPEAKITDTRNPVHDAGQNDHWNLKDDWVTGIQINNSAIFRCGAVIGFSRLRSRSKDTDEYIGQIPRFLLTSHLLRIAHSSEPTAFIIYPSNFDALAPRLLLNALQSPSGEPGLSRAEALQLLDTVQLLPVQTLPNAAQAIGKVSESLQEIQEKRQAQHRDNPAEPTQPVILIVVGLDTLAEGVIRASNPVRGTALLAATQQNLTRMARAYASWLSIILINTSGLGTVHFDSNQLPDLNQTKKPNDEDARPSGDDGIHSIFQIPGTSLLSTLLMRTLDQGIDTHILLSDVKATQIAEVIKDRIGTGLGKWGIWSPKR</sequence>
<accession>A0A0F7TLD0</accession>
<dbReference type="OrthoDB" id="4344093at2759"/>
<evidence type="ECO:0000313" key="3">
    <source>
        <dbReference type="Proteomes" id="UP000042958"/>
    </source>
</evidence>
<evidence type="ECO:0000313" key="2">
    <source>
        <dbReference type="EMBL" id="CEJ56251.1"/>
    </source>
</evidence>
<proteinExistence type="predicted"/>
<dbReference type="Proteomes" id="UP000042958">
    <property type="component" value="Unassembled WGS sequence"/>
</dbReference>